<evidence type="ECO:0000256" key="3">
    <source>
        <dbReference type="ARBA" id="ARBA00022679"/>
    </source>
</evidence>
<dbReference type="SUPFAM" id="SSF53448">
    <property type="entry name" value="Nucleotide-diphospho-sugar transferases"/>
    <property type="match status" value="1"/>
</dbReference>
<comment type="caution">
    <text evidence="5">The sequence shown here is derived from an EMBL/GenBank/DDBJ whole genome shotgun (WGS) entry which is preliminary data.</text>
</comment>
<comment type="similarity">
    <text evidence="1">Belongs to the glycosyltransferase 2 family.</text>
</comment>
<keyword evidence="2" id="KW-0328">Glycosyltransferase</keyword>
<name>A0A5C6E2C4_9BACT</name>
<sequence length="346" mass="39527">MIPANDSPSLSVSVLVTSYRRPKYLAACLRSIDAQTVPPTQVVVVMRDEDLETQQTVRQLQAQFQRLPIEAVIVTQPGVIAANNAAFPLLEGDVVAFLDDDSTAPERWIENLLDNYRDPSVGAVGGRIINHLNNQVLYSDMEFDPHCQRIDRFGRPHGGQMYPFDGKWNVESLTGSNMSFRRSLLAKCDETLFGDGFRYELDLCLLVIRSGYRVLLDAESVNEHWCAPRKQGPQRKDTKVVEAHSRYNEDYVLAKHGRSVWWVLSRRLVVRFPRDVIARLRGQENYPIRYLRSALLGWGRGMTIGRSIRRHQLDQLLWGDPVHNRTADLKRSSTTRLMLTESLSDH</sequence>
<dbReference type="Gene3D" id="3.90.550.10">
    <property type="entry name" value="Spore Coat Polysaccharide Biosynthesis Protein SpsA, Chain A"/>
    <property type="match status" value="1"/>
</dbReference>
<accession>A0A5C6E2C4</accession>
<dbReference type="PANTHER" id="PTHR43179">
    <property type="entry name" value="RHAMNOSYLTRANSFERASE WBBL"/>
    <property type="match status" value="1"/>
</dbReference>
<gene>
    <name evidence="5" type="ORF">Q31b_27380</name>
</gene>
<dbReference type="RefSeq" id="WP_146600141.1">
    <property type="nucleotide sequence ID" value="NZ_SJPY01000004.1"/>
</dbReference>
<evidence type="ECO:0000256" key="2">
    <source>
        <dbReference type="ARBA" id="ARBA00022676"/>
    </source>
</evidence>
<evidence type="ECO:0000259" key="4">
    <source>
        <dbReference type="Pfam" id="PF00535"/>
    </source>
</evidence>
<dbReference type="Proteomes" id="UP000315471">
    <property type="component" value="Unassembled WGS sequence"/>
</dbReference>
<reference evidence="5 6" key="1">
    <citation type="submission" date="2019-02" db="EMBL/GenBank/DDBJ databases">
        <title>Deep-cultivation of Planctomycetes and their phenomic and genomic characterization uncovers novel biology.</title>
        <authorList>
            <person name="Wiegand S."/>
            <person name="Jogler M."/>
            <person name="Boedeker C."/>
            <person name="Pinto D."/>
            <person name="Vollmers J."/>
            <person name="Rivas-Marin E."/>
            <person name="Kohn T."/>
            <person name="Peeters S.H."/>
            <person name="Heuer A."/>
            <person name="Rast P."/>
            <person name="Oberbeckmann S."/>
            <person name="Bunk B."/>
            <person name="Jeske O."/>
            <person name="Meyerdierks A."/>
            <person name="Storesund J.E."/>
            <person name="Kallscheuer N."/>
            <person name="Luecker S."/>
            <person name="Lage O.M."/>
            <person name="Pohl T."/>
            <person name="Merkel B.J."/>
            <person name="Hornburger P."/>
            <person name="Mueller R.-W."/>
            <person name="Bruemmer F."/>
            <person name="Labrenz M."/>
            <person name="Spormann A.M."/>
            <person name="Op Den Camp H."/>
            <person name="Overmann J."/>
            <person name="Amann R."/>
            <person name="Jetten M.S.M."/>
            <person name="Mascher T."/>
            <person name="Medema M.H."/>
            <person name="Devos D.P."/>
            <person name="Kaster A.-K."/>
            <person name="Ovreas L."/>
            <person name="Rohde M."/>
            <person name="Galperin M.Y."/>
            <person name="Jogler C."/>
        </authorList>
    </citation>
    <scope>NUCLEOTIDE SEQUENCE [LARGE SCALE GENOMIC DNA]</scope>
    <source>
        <strain evidence="5 6">Q31b</strain>
    </source>
</reference>
<dbReference type="InterPro" id="IPR029044">
    <property type="entry name" value="Nucleotide-diphossugar_trans"/>
</dbReference>
<dbReference type="Pfam" id="PF00535">
    <property type="entry name" value="Glycos_transf_2"/>
    <property type="match status" value="1"/>
</dbReference>
<proteinExistence type="inferred from homology"/>
<dbReference type="GO" id="GO:0016757">
    <property type="term" value="F:glycosyltransferase activity"/>
    <property type="evidence" value="ECO:0007669"/>
    <property type="project" value="UniProtKB-KW"/>
</dbReference>
<evidence type="ECO:0000313" key="5">
    <source>
        <dbReference type="EMBL" id="TWU41299.1"/>
    </source>
</evidence>
<dbReference type="CDD" id="cd00761">
    <property type="entry name" value="Glyco_tranf_GTA_type"/>
    <property type="match status" value="1"/>
</dbReference>
<protein>
    <submittedName>
        <fullName evidence="5">Putative glycosyl transferase</fullName>
    </submittedName>
</protein>
<dbReference type="InterPro" id="IPR001173">
    <property type="entry name" value="Glyco_trans_2-like"/>
</dbReference>
<dbReference type="OrthoDB" id="9771846at2"/>
<dbReference type="AlphaFoldDB" id="A0A5C6E2C4"/>
<evidence type="ECO:0000313" key="6">
    <source>
        <dbReference type="Proteomes" id="UP000315471"/>
    </source>
</evidence>
<keyword evidence="6" id="KW-1185">Reference proteome</keyword>
<feature type="domain" description="Glycosyltransferase 2-like" evidence="4">
    <location>
        <begin position="13"/>
        <end position="186"/>
    </location>
</feature>
<evidence type="ECO:0000256" key="1">
    <source>
        <dbReference type="ARBA" id="ARBA00006739"/>
    </source>
</evidence>
<dbReference type="PANTHER" id="PTHR43179:SF12">
    <property type="entry name" value="GALACTOFURANOSYLTRANSFERASE GLFT2"/>
    <property type="match status" value="1"/>
</dbReference>
<dbReference type="EMBL" id="SJPY01000004">
    <property type="protein sequence ID" value="TWU41299.1"/>
    <property type="molecule type" value="Genomic_DNA"/>
</dbReference>
<keyword evidence="3 5" id="KW-0808">Transferase</keyword>
<organism evidence="5 6">
    <name type="scientific">Novipirellula aureliae</name>
    <dbReference type="NCBI Taxonomy" id="2527966"/>
    <lineage>
        <taxon>Bacteria</taxon>
        <taxon>Pseudomonadati</taxon>
        <taxon>Planctomycetota</taxon>
        <taxon>Planctomycetia</taxon>
        <taxon>Pirellulales</taxon>
        <taxon>Pirellulaceae</taxon>
        <taxon>Novipirellula</taxon>
    </lineage>
</organism>